<dbReference type="Proteomes" id="UP000236413">
    <property type="component" value="Unassembled WGS sequence"/>
</dbReference>
<dbReference type="NCBIfam" id="TIGR03741">
    <property type="entry name" value="PRTRC_E"/>
    <property type="match status" value="1"/>
</dbReference>
<name>A0A316WRT8_9FLAO</name>
<proteinExistence type="predicted"/>
<evidence type="ECO:0000313" key="4">
    <source>
        <dbReference type="Proteomes" id="UP000236413"/>
    </source>
</evidence>
<feature type="domain" description="ParB-related ThiF-related cassette protein E" evidence="2">
    <location>
        <begin position="1"/>
        <end position="171"/>
    </location>
</feature>
<evidence type="ECO:0000313" key="3">
    <source>
        <dbReference type="EMBL" id="PWN64121.1"/>
    </source>
</evidence>
<gene>
    <name evidence="3" type="ORF">C1634_005880</name>
</gene>
<organism evidence="3 4">
    <name type="scientific">Chryseobacterium viscerum</name>
    <dbReference type="NCBI Taxonomy" id="1037377"/>
    <lineage>
        <taxon>Bacteria</taxon>
        <taxon>Pseudomonadati</taxon>
        <taxon>Bacteroidota</taxon>
        <taxon>Flavobacteriia</taxon>
        <taxon>Flavobacteriales</taxon>
        <taxon>Weeksellaceae</taxon>
        <taxon>Chryseobacterium group</taxon>
        <taxon>Chryseobacterium</taxon>
    </lineage>
</organism>
<evidence type="ECO:0000259" key="2">
    <source>
        <dbReference type="Pfam" id="PF19556"/>
    </source>
</evidence>
<comment type="caution">
    <text evidence="3">The sequence shown here is derived from an EMBL/GenBank/DDBJ whole genome shotgun (WGS) entry which is preliminary data.</text>
</comment>
<dbReference type="AlphaFoldDB" id="A0A316WRT8"/>
<dbReference type="EMBL" id="PPEG02000002">
    <property type="protein sequence ID" value="PWN64121.1"/>
    <property type="molecule type" value="Genomic_DNA"/>
</dbReference>
<protein>
    <submittedName>
        <fullName evidence="3">PRTRC system protein E</fullName>
    </submittedName>
</protein>
<dbReference type="Pfam" id="PF19556">
    <property type="entry name" value="PRTRC_E"/>
    <property type="match status" value="1"/>
</dbReference>
<accession>A0A316WRT8</accession>
<sequence>MNTYFFNQIAQMNITGDLQITIGQGTENNWIVSILLQNEQCGDDAKHLIPPLTLRGTPEELDNGFFENITAPLQSASGLMVSMEAFMKQLEETKKHSAMEKEKADKEKKEKEAKDKKYNEALQKAEQLEKEGKFKEAWTALPKGSEYPEYAEQIRKKQSVYEHHFAPSLFNE</sequence>
<dbReference type="RefSeq" id="WP_103231884.1">
    <property type="nucleotide sequence ID" value="NZ_PPEG02000002.1"/>
</dbReference>
<dbReference type="InterPro" id="IPR022273">
    <property type="entry name" value="PRTRC_protein-E"/>
</dbReference>
<reference evidence="3 4" key="1">
    <citation type="submission" date="2018-04" db="EMBL/GenBank/DDBJ databases">
        <title>Chryseobacterium oncorhynchi 701B-08T from rainbow trout, and Chryseobacterium viscerum 687B-08T from diseased fish.</title>
        <authorList>
            <person name="Jeong J.-J."/>
            <person name="Lee Y.J."/>
            <person name="Pathiraja D."/>
            <person name="Park B."/>
            <person name="Choi I.-G."/>
            <person name="Kim K.D."/>
        </authorList>
    </citation>
    <scope>NUCLEOTIDE SEQUENCE [LARGE SCALE GENOMIC DNA]</scope>
    <source>
        <strain evidence="3 4">687B-08</strain>
    </source>
</reference>
<feature type="region of interest" description="Disordered" evidence="1">
    <location>
        <begin position="93"/>
        <end position="116"/>
    </location>
</feature>
<evidence type="ECO:0000256" key="1">
    <source>
        <dbReference type="SAM" id="MobiDB-lite"/>
    </source>
</evidence>